<dbReference type="AlphaFoldDB" id="A0A8R2NJ96"/>
<keyword evidence="9" id="KW-1185">Reference proteome</keyword>
<dbReference type="EnsemblMetazoa" id="XM_029485177.1">
    <property type="protein sequence ID" value="XP_029341037.1"/>
    <property type="gene ID" value="LOC107885782"/>
</dbReference>
<dbReference type="KEGG" id="api:107885782"/>
<dbReference type="SUPFAM" id="SSF57716">
    <property type="entry name" value="Glucocorticoid receptor-like (DNA-binding domain)"/>
    <property type="match status" value="1"/>
</dbReference>
<evidence type="ECO:0000259" key="7">
    <source>
        <dbReference type="PROSITE" id="PS50950"/>
    </source>
</evidence>
<evidence type="ECO:0000313" key="8">
    <source>
        <dbReference type="EnsemblMetazoa" id="XP_029341037.1"/>
    </source>
</evidence>
<keyword evidence="4 5" id="KW-0238">DNA-binding</keyword>
<dbReference type="PROSITE" id="PS50950">
    <property type="entry name" value="ZF_THAP"/>
    <property type="match status" value="1"/>
</dbReference>
<protein>
    <recommendedName>
        <fullName evidence="7">THAP-type domain-containing protein</fullName>
    </recommendedName>
</protein>
<dbReference type="Proteomes" id="UP000007819">
    <property type="component" value="Chromosome X"/>
</dbReference>
<name>A0A8R2NJ96_ACYPI</name>
<sequence length="226" mass="26324">MNFPTDIELRKIWLTRCGYTEKEFLPHNRLCSLNFDENSYKNTRSKKLLQKNALPTKFKKISKFNFAVECEQSTSEISMNVSHQKDECEQSTSEMAMNVSVENILETPKRSKRLCYIGDIATPDLSTPKRAKQHFNLAKLKILKQRRKIKTLQQRVKRLQKKLSTLSSLFQHLKKQNLISEAAHDTILVTNNRCSDIQHSLKDLLPHKFSKLLVMGRTLIFKSNQT</sequence>
<evidence type="ECO:0000256" key="5">
    <source>
        <dbReference type="PROSITE-ProRule" id="PRU00309"/>
    </source>
</evidence>
<keyword evidence="3" id="KW-0862">Zinc</keyword>
<organism evidence="8 9">
    <name type="scientific">Acyrthosiphon pisum</name>
    <name type="common">Pea aphid</name>
    <dbReference type="NCBI Taxonomy" id="7029"/>
    <lineage>
        <taxon>Eukaryota</taxon>
        <taxon>Metazoa</taxon>
        <taxon>Ecdysozoa</taxon>
        <taxon>Arthropoda</taxon>
        <taxon>Hexapoda</taxon>
        <taxon>Insecta</taxon>
        <taxon>Pterygota</taxon>
        <taxon>Neoptera</taxon>
        <taxon>Paraneoptera</taxon>
        <taxon>Hemiptera</taxon>
        <taxon>Sternorrhyncha</taxon>
        <taxon>Aphidomorpha</taxon>
        <taxon>Aphidoidea</taxon>
        <taxon>Aphididae</taxon>
        <taxon>Macrosiphini</taxon>
        <taxon>Acyrthosiphon</taxon>
    </lineage>
</organism>
<dbReference type="OrthoDB" id="6630307at2759"/>
<evidence type="ECO:0000256" key="4">
    <source>
        <dbReference type="ARBA" id="ARBA00023125"/>
    </source>
</evidence>
<reference evidence="9" key="1">
    <citation type="submission" date="2010-06" db="EMBL/GenBank/DDBJ databases">
        <authorList>
            <person name="Jiang H."/>
            <person name="Abraham K."/>
            <person name="Ali S."/>
            <person name="Alsbrooks S.L."/>
            <person name="Anim B.N."/>
            <person name="Anosike U.S."/>
            <person name="Attaway T."/>
            <person name="Bandaranaike D.P."/>
            <person name="Battles P.K."/>
            <person name="Bell S.N."/>
            <person name="Bell A.V."/>
            <person name="Beltran B."/>
            <person name="Bickham C."/>
            <person name="Bustamante Y."/>
            <person name="Caleb T."/>
            <person name="Canada A."/>
            <person name="Cardenas V."/>
            <person name="Carter K."/>
            <person name="Chacko J."/>
            <person name="Chandrabose M.N."/>
            <person name="Chavez D."/>
            <person name="Chavez A."/>
            <person name="Chen L."/>
            <person name="Chu H.-S."/>
            <person name="Claassen K.J."/>
            <person name="Cockrell R."/>
            <person name="Collins M."/>
            <person name="Cooper J.A."/>
            <person name="Cree A."/>
            <person name="Curry S.M."/>
            <person name="Da Y."/>
            <person name="Dao M.D."/>
            <person name="Das B."/>
            <person name="Davila M.-L."/>
            <person name="Davy-Carroll L."/>
            <person name="Denson S."/>
            <person name="Dinh H."/>
            <person name="Ebong V.E."/>
            <person name="Edwards J.R."/>
            <person name="Egan A."/>
            <person name="El-Daye J."/>
            <person name="Escobedo L."/>
            <person name="Fernandez S."/>
            <person name="Fernando P.R."/>
            <person name="Flagg N."/>
            <person name="Forbes L.D."/>
            <person name="Fowler R.G."/>
            <person name="Fu Q."/>
            <person name="Gabisi R.A."/>
            <person name="Ganer J."/>
            <person name="Garbino Pronczuk A."/>
            <person name="Garcia R.M."/>
            <person name="Garner T."/>
            <person name="Garrett T.E."/>
            <person name="Gonzalez D.A."/>
            <person name="Hamid H."/>
            <person name="Hawkins E.S."/>
            <person name="Hirani K."/>
            <person name="Hogues M.E."/>
            <person name="Hollins B."/>
            <person name="Hsiao C.-H."/>
            <person name="Jabil R."/>
            <person name="James M.L."/>
            <person name="Jhangiani S.N."/>
            <person name="Johnson B."/>
            <person name="Johnson Q."/>
            <person name="Joshi V."/>
            <person name="Kalu J.B."/>
            <person name="Kam C."/>
            <person name="Kashfia A."/>
            <person name="Keebler J."/>
            <person name="Kisamo H."/>
            <person name="Kovar C.L."/>
            <person name="Lago L.A."/>
            <person name="Lai C.-Y."/>
            <person name="Laidlaw J."/>
            <person name="Lara F."/>
            <person name="Le T.-K."/>
            <person name="Lee S.L."/>
            <person name="Legall F.H."/>
            <person name="Lemon S.J."/>
            <person name="Lewis L.R."/>
            <person name="Li B."/>
            <person name="Liu Y."/>
            <person name="Liu Y.-S."/>
            <person name="Lopez J."/>
            <person name="Lozado R.J."/>
            <person name="Lu J."/>
            <person name="Madu R.C."/>
            <person name="Maheshwari M."/>
            <person name="Maheshwari R."/>
            <person name="Malloy K."/>
            <person name="Martinez E."/>
            <person name="Mathew T."/>
            <person name="Mercado I.C."/>
            <person name="Mercado C."/>
            <person name="Meyer B."/>
            <person name="Montgomery K."/>
            <person name="Morgan M.B."/>
            <person name="Munidasa M."/>
            <person name="Nazareth L.V."/>
            <person name="Nelson J."/>
            <person name="Ng B.M."/>
            <person name="Nguyen N.B."/>
            <person name="Nguyen P.Q."/>
            <person name="Nguyen T."/>
            <person name="Obregon M."/>
            <person name="Okwuonu G.O."/>
            <person name="Onwere C.G."/>
            <person name="Orozco G."/>
            <person name="Parra A."/>
            <person name="Patel S."/>
            <person name="Patil S."/>
            <person name="Perez A."/>
            <person name="Perez Y."/>
            <person name="Pham C."/>
            <person name="Primus E.L."/>
            <person name="Pu L.-L."/>
            <person name="Puazo M."/>
            <person name="Qin X."/>
            <person name="Quiroz J.B."/>
            <person name="Reese J."/>
            <person name="Richards S."/>
            <person name="Rives C.M."/>
            <person name="Robberts R."/>
            <person name="Ruiz S.J."/>
            <person name="Ruiz M.J."/>
            <person name="Santibanez J."/>
            <person name="Schneider B.W."/>
            <person name="Sisson I."/>
            <person name="Smith M."/>
            <person name="Sodergren E."/>
            <person name="Song X.-Z."/>
            <person name="Song B.B."/>
            <person name="Summersgill H."/>
            <person name="Thelus R."/>
            <person name="Thornton R.D."/>
            <person name="Trejos Z.Y."/>
            <person name="Usmani K."/>
            <person name="Vattathil S."/>
            <person name="Villasana D."/>
            <person name="Walker D.L."/>
            <person name="Wang S."/>
            <person name="Wang K."/>
            <person name="White C.S."/>
            <person name="Williams A.C."/>
            <person name="Williamson J."/>
            <person name="Wilson K."/>
            <person name="Woghiren I.O."/>
            <person name="Woodworth J.R."/>
            <person name="Worley K.C."/>
            <person name="Wright R.A."/>
            <person name="Wu W."/>
            <person name="Young L."/>
            <person name="Zhang L."/>
            <person name="Zhang J."/>
            <person name="Zhu Y."/>
            <person name="Muzny D.M."/>
            <person name="Weinstock G."/>
            <person name="Gibbs R.A."/>
        </authorList>
    </citation>
    <scope>NUCLEOTIDE SEQUENCE [LARGE SCALE GENOMIC DNA]</scope>
    <source>
        <strain evidence="9">LSR1</strain>
    </source>
</reference>
<dbReference type="RefSeq" id="XP_029341037.1">
    <property type="nucleotide sequence ID" value="XM_029485177.1"/>
</dbReference>
<feature type="domain" description="THAP-type" evidence="7">
    <location>
        <begin position="1"/>
        <end position="58"/>
    </location>
</feature>
<keyword evidence="6" id="KW-0175">Coiled coil</keyword>
<proteinExistence type="predicted"/>
<dbReference type="GeneID" id="107885782"/>
<evidence type="ECO:0000256" key="1">
    <source>
        <dbReference type="ARBA" id="ARBA00022723"/>
    </source>
</evidence>
<dbReference type="GO" id="GO:0003677">
    <property type="term" value="F:DNA binding"/>
    <property type="evidence" value="ECO:0007669"/>
    <property type="project" value="UniProtKB-UniRule"/>
</dbReference>
<feature type="coiled-coil region" evidence="6">
    <location>
        <begin position="142"/>
        <end position="176"/>
    </location>
</feature>
<evidence type="ECO:0000313" key="9">
    <source>
        <dbReference type="Proteomes" id="UP000007819"/>
    </source>
</evidence>
<evidence type="ECO:0000256" key="3">
    <source>
        <dbReference type="ARBA" id="ARBA00022833"/>
    </source>
</evidence>
<dbReference type="InterPro" id="IPR006612">
    <property type="entry name" value="THAP_Znf"/>
</dbReference>
<dbReference type="Pfam" id="PF05485">
    <property type="entry name" value="THAP"/>
    <property type="match status" value="1"/>
</dbReference>
<dbReference type="GO" id="GO:0008270">
    <property type="term" value="F:zinc ion binding"/>
    <property type="evidence" value="ECO:0007669"/>
    <property type="project" value="UniProtKB-KW"/>
</dbReference>
<keyword evidence="2 5" id="KW-0863">Zinc-finger</keyword>
<evidence type="ECO:0000256" key="6">
    <source>
        <dbReference type="SAM" id="Coils"/>
    </source>
</evidence>
<keyword evidence="1" id="KW-0479">Metal-binding</keyword>
<evidence type="ECO:0000256" key="2">
    <source>
        <dbReference type="ARBA" id="ARBA00022771"/>
    </source>
</evidence>
<reference evidence="8" key="2">
    <citation type="submission" date="2022-06" db="UniProtKB">
        <authorList>
            <consortium name="EnsemblMetazoa"/>
        </authorList>
    </citation>
    <scope>IDENTIFICATION</scope>
</reference>
<accession>A0A8R2NJ96</accession>